<reference evidence="6 7" key="1">
    <citation type="submission" date="2019-02" db="EMBL/GenBank/DDBJ databases">
        <title>Polymorphobacter sp. isolated from the lake at the Tibet of China.</title>
        <authorList>
            <person name="Li A."/>
        </authorList>
    </citation>
    <scope>NUCLEOTIDE SEQUENCE [LARGE SCALE GENOMIC DNA]</scope>
    <source>
        <strain evidence="6 7">DJ1R-1</strain>
    </source>
</reference>
<dbReference type="InterPro" id="IPR045170">
    <property type="entry name" value="MTOX"/>
</dbReference>
<dbReference type="GO" id="GO:0050660">
    <property type="term" value="F:flavin adenine dinucleotide binding"/>
    <property type="evidence" value="ECO:0007669"/>
    <property type="project" value="InterPro"/>
</dbReference>
<organism evidence="6 7">
    <name type="scientific">Glacieibacterium arshaanense</name>
    <dbReference type="NCBI Taxonomy" id="2511025"/>
    <lineage>
        <taxon>Bacteria</taxon>
        <taxon>Pseudomonadati</taxon>
        <taxon>Pseudomonadota</taxon>
        <taxon>Alphaproteobacteria</taxon>
        <taxon>Sphingomonadales</taxon>
        <taxon>Sphingosinicellaceae</taxon>
        <taxon>Glacieibacterium</taxon>
    </lineage>
</organism>
<dbReference type="InterPro" id="IPR036188">
    <property type="entry name" value="FAD/NAD-bd_sf"/>
</dbReference>
<protein>
    <submittedName>
        <fullName evidence="6">N-methyl-L-tryptophan oxidase</fullName>
    </submittedName>
</protein>
<feature type="domain" description="FAD dependent oxidoreductase" evidence="5">
    <location>
        <begin position="9"/>
        <end position="371"/>
    </location>
</feature>
<dbReference type="InterPro" id="IPR006076">
    <property type="entry name" value="FAD-dep_OxRdtase"/>
</dbReference>
<dbReference type="SUPFAM" id="SSF51905">
    <property type="entry name" value="FAD/NAD(P)-binding domain"/>
    <property type="match status" value="1"/>
</dbReference>
<dbReference type="PANTHER" id="PTHR10961:SF7">
    <property type="entry name" value="FAD DEPENDENT OXIDOREDUCTASE DOMAIN-CONTAINING PROTEIN"/>
    <property type="match status" value="1"/>
</dbReference>
<dbReference type="PANTHER" id="PTHR10961">
    <property type="entry name" value="PEROXISOMAL SARCOSINE OXIDASE"/>
    <property type="match status" value="1"/>
</dbReference>
<evidence type="ECO:0000256" key="1">
    <source>
        <dbReference type="ARBA" id="ARBA00001974"/>
    </source>
</evidence>
<accession>A0A4Y9EPF9</accession>
<comment type="caution">
    <text evidence="6">The sequence shown here is derived from an EMBL/GenBank/DDBJ whole genome shotgun (WGS) entry which is preliminary data.</text>
</comment>
<evidence type="ECO:0000259" key="5">
    <source>
        <dbReference type="Pfam" id="PF01266"/>
    </source>
</evidence>
<dbReference type="GO" id="GO:0008115">
    <property type="term" value="F:sarcosine oxidase activity"/>
    <property type="evidence" value="ECO:0007669"/>
    <property type="project" value="TreeGrafter"/>
</dbReference>
<keyword evidence="4" id="KW-0560">Oxidoreductase</keyword>
<evidence type="ECO:0000256" key="4">
    <source>
        <dbReference type="ARBA" id="ARBA00023002"/>
    </source>
</evidence>
<dbReference type="Gene3D" id="3.50.50.60">
    <property type="entry name" value="FAD/NAD(P)-binding domain"/>
    <property type="match status" value="1"/>
</dbReference>
<sequence length="393" mass="41409">MNTAAPAYDVAIVGLGAMGVATLYQLARRGVRAIGFDSFTPPHGFGSSHGETRITRQAIGEGAGYVPLVLRSHQIWDELEAATGTRLITRCGFLAIAAADARAEMHGKTGFVETTIAAARLHGIVHELPTAAEAARRFPQFALRGDETCYYEPGGGYVHPEACIAAQLQEAQRLGAALQLDTRVQAVVRDGVGVRIETSVGDFHAAHAVVAAGAWAGDFVGAALRLNFAIYRQVLHWLPVTAPGLFAPDAAPVFIWSYGADSEDQLYGFPPLPGATSMKCAAEYYRSTIDPDSDWRDISADEAATFYTRHVAGRINGVGAVAARSQACIYTVTPDGDFVIDDLDSAPVTLVSACSGHGFKHSAAIGEAVAQQLTGSSSLLSAGLFAAKRFASV</sequence>
<proteinExistence type="predicted"/>
<evidence type="ECO:0000313" key="6">
    <source>
        <dbReference type="EMBL" id="TFU05515.1"/>
    </source>
</evidence>
<dbReference type="OrthoDB" id="9806257at2"/>
<evidence type="ECO:0000256" key="2">
    <source>
        <dbReference type="ARBA" id="ARBA00022630"/>
    </source>
</evidence>
<keyword evidence="2" id="KW-0285">Flavoprotein</keyword>
<evidence type="ECO:0000313" key="7">
    <source>
        <dbReference type="Proteomes" id="UP000297737"/>
    </source>
</evidence>
<dbReference type="Proteomes" id="UP000297737">
    <property type="component" value="Unassembled WGS sequence"/>
</dbReference>
<keyword evidence="7" id="KW-1185">Reference proteome</keyword>
<dbReference type="Pfam" id="PF01266">
    <property type="entry name" value="DAO"/>
    <property type="match status" value="1"/>
</dbReference>
<dbReference type="NCBIfam" id="NF008425">
    <property type="entry name" value="PRK11259.1"/>
    <property type="match status" value="1"/>
</dbReference>
<keyword evidence="3" id="KW-0274">FAD</keyword>
<gene>
    <name evidence="6" type="ORF">EUV02_00240</name>
</gene>
<dbReference type="AlphaFoldDB" id="A0A4Y9EPF9"/>
<name>A0A4Y9EPF9_9SPHN</name>
<dbReference type="Gene3D" id="3.30.9.10">
    <property type="entry name" value="D-Amino Acid Oxidase, subunit A, domain 2"/>
    <property type="match status" value="1"/>
</dbReference>
<dbReference type="EMBL" id="SIHO01000001">
    <property type="protein sequence ID" value="TFU05515.1"/>
    <property type="molecule type" value="Genomic_DNA"/>
</dbReference>
<dbReference type="SUPFAM" id="SSF54373">
    <property type="entry name" value="FAD-linked reductases, C-terminal domain"/>
    <property type="match status" value="1"/>
</dbReference>
<comment type="cofactor">
    <cofactor evidence="1">
        <name>FAD</name>
        <dbReference type="ChEBI" id="CHEBI:57692"/>
    </cofactor>
</comment>
<evidence type="ECO:0000256" key="3">
    <source>
        <dbReference type="ARBA" id="ARBA00022827"/>
    </source>
</evidence>
<dbReference type="RefSeq" id="WP_135244240.1">
    <property type="nucleotide sequence ID" value="NZ_SIHO01000001.1"/>
</dbReference>